<dbReference type="AlphaFoldDB" id="A0A242U1K8"/>
<feature type="transmembrane region" description="Helical" evidence="1">
    <location>
        <begin position="6"/>
        <end position="26"/>
    </location>
</feature>
<keyword evidence="1" id="KW-0812">Transmembrane</keyword>
<reference evidence="2 3" key="1">
    <citation type="submission" date="2017-05" db="EMBL/GenBank/DDBJ databases">
        <authorList>
            <person name="Song R."/>
            <person name="Chenine A.L."/>
            <person name="Ruprecht R.M."/>
        </authorList>
    </citation>
    <scope>NUCLEOTIDE SEQUENCE [LARGE SCALE GENOMIC DNA]</scope>
    <source>
        <strain evidence="2 3">ARLG1955</strain>
    </source>
</reference>
<keyword evidence="1" id="KW-0472">Membrane</keyword>
<sequence length="230" mass="27371">MEWVKLIIEVLLGLGFLGTVIKWFFLPRFRIELKKKNFKEDKLELDNYLDACNKFNQDDNSLQPIQFQYITNQFLGTNRYHYSLFNKRINNLWNFNKIFSDLNFSYFFLKQTIENNQAHLEYIFKEKTIKKIRSISITILICAAIIYLGFVTFELFFLKELILNERIDKDVYSYYKVLCGLVYIVLFIGASYFGGKASTALYLKDIFDIRDKNIKLENQRLTIGLDSKVQ</sequence>
<evidence type="ECO:0000313" key="2">
    <source>
        <dbReference type="EMBL" id="OTU25967.1"/>
    </source>
</evidence>
<keyword evidence="1" id="KW-1133">Transmembrane helix</keyword>
<name>A0A242U1K8_ACIPI</name>
<accession>A0A242U1K8</accession>
<gene>
    <name evidence="2" type="ORF">CAT59_17310</name>
</gene>
<dbReference type="Proteomes" id="UP000195162">
    <property type="component" value="Unassembled WGS sequence"/>
</dbReference>
<evidence type="ECO:0000256" key="1">
    <source>
        <dbReference type="SAM" id="Phobius"/>
    </source>
</evidence>
<feature type="transmembrane region" description="Helical" evidence="1">
    <location>
        <begin position="173"/>
        <end position="194"/>
    </location>
</feature>
<evidence type="ECO:0000313" key="3">
    <source>
        <dbReference type="Proteomes" id="UP000195162"/>
    </source>
</evidence>
<dbReference type="RefSeq" id="WP_086376278.1">
    <property type="nucleotide sequence ID" value="NZ_JADVOL010000007.1"/>
</dbReference>
<organism evidence="2 3">
    <name type="scientific">Acinetobacter pittii</name>
    <name type="common">Acinetobacter genomosp. 3</name>
    <dbReference type="NCBI Taxonomy" id="48296"/>
    <lineage>
        <taxon>Bacteria</taxon>
        <taxon>Pseudomonadati</taxon>
        <taxon>Pseudomonadota</taxon>
        <taxon>Gammaproteobacteria</taxon>
        <taxon>Moraxellales</taxon>
        <taxon>Moraxellaceae</taxon>
        <taxon>Acinetobacter</taxon>
        <taxon>Acinetobacter calcoaceticus/baumannii complex</taxon>
    </lineage>
</organism>
<protein>
    <submittedName>
        <fullName evidence="2">Uncharacterized protein</fullName>
    </submittedName>
</protein>
<feature type="transmembrane region" description="Helical" evidence="1">
    <location>
        <begin position="135"/>
        <end position="153"/>
    </location>
</feature>
<proteinExistence type="predicted"/>
<comment type="caution">
    <text evidence="2">The sequence shown here is derived from an EMBL/GenBank/DDBJ whole genome shotgun (WGS) entry which is preliminary data.</text>
</comment>
<dbReference type="EMBL" id="NGIR01000032">
    <property type="protein sequence ID" value="OTU25967.1"/>
    <property type="molecule type" value="Genomic_DNA"/>
</dbReference>